<dbReference type="InterPro" id="IPR007383">
    <property type="entry name" value="DUF445"/>
</dbReference>
<name>A0A6C0FPN8_9BACL</name>
<dbReference type="KEGG" id="plyc:GXP70_03380"/>
<dbReference type="Pfam" id="PF04286">
    <property type="entry name" value="DUF445"/>
    <property type="match status" value="1"/>
</dbReference>
<feature type="transmembrane region" description="Helical" evidence="1">
    <location>
        <begin position="12"/>
        <end position="29"/>
    </location>
</feature>
<keyword evidence="1" id="KW-0812">Transmembrane</keyword>
<dbReference type="RefSeq" id="WP_162355164.1">
    <property type="nucleotide sequence ID" value="NZ_CP048209.1"/>
</dbReference>
<keyword evidence="3" id="KW-1185">Reference proteome</keyword>
<evidence type="ECO:0000313" key="2">
    <source>
        <dbReference type="EMBL" id="QHT59096.1"/>
    </source>
</evidence>
<accession>A0A6C0FPN8</accession>
<keyword evidence="1" id="KW-0472">Membrane</keyword>
<evidence type="ECO:0000313" key="3">
    <source>
        <dbReference type="Proteomes" id="UP000476064"/>
    </source>
</evidence>
<evidence type="ECO:0000256" key="1">
    <source>
        <dbReference type="SAM" id="Phobius"/>
    </source>
</evidence>
<sequence length="419" mass="46514">MANESKKNKHFANISLGVMAAGFAATIPFRSGGLGLLHAGFEAGVIGGLADWFAVTALFRHPLGIPIPHTALLPRNRKKMSEGIVRVLEERLLAKESMLEKLKQFELMGQLLPAVRGALHSAVHSERLPHLLEGVIRSADAERFVPMLAAEIQAAARRIDLEAALRGFLRKAEENGTDEHLLDLLLTRAESWVATEGMRRELGSAVMTLIKGLNLGGLMSFAVNAFIGYLEEDKLGTMLQSFILTKIHELKIPHSQRRFIVMTKLREALDHLITELAASGRLDMMRDELLNAFDIEGELHKLVDVLREKGIAFLHGEDFAARAWPLIEGLMNRFEENEALVDDAEQWLKGQAAALIERNHARIGTFVKENLDRLDNDQLVELIEDKVGQDLQWIRVNGALCGFLIGLLLRGIEMATGNV</sequence>
<organism evidence="2 3">
    <name type="scientific">Paenibacillus lycopersici</name>
    <dbReference type="NCBI Taxonomy" id="2704462"/>
    <lineage>
        <taxon>Bacteria</taxon>
        <taxon>Bacillati</taxon>
        <taxon>Bacillota</taxon>
        <taxon>Bacilli</taxon>
        <taxon>Bacillales</taxon>
        <taxon>Paenibacillaceae</taxon>
        <taxon>Paenibacillus</taxon>
    </lineage>
</organism>
<dbReference type="PANTHER" id="PTHR38442">
    <property type="entry name" value="INNER MEMBRANE PROTEIN-RELATED"/>
    <property type="match status" value="1"/>
</dbReference>
<dbReference type="Proteomes" id="UP000476064">
    <property type="component" value="Chromosome"/>
</dbReference>
<keyword evidence="1" id="KW-1133">Transmembrane helix</keyword>
<dbReference type="PANTHER" id="PTHR38442:SF1">
    <property type="entry name" value="INNER MEMBRANE PROTEIN"/>
    <property type="match status" value="1"/>
</dbReference>
<dbReference type="AlphaFoldDB" id="A0A6C0FPN8"/>
<proteinExistence type="predicted"/>
<dbReference type="EMBL" id="CP048209">
    <property type="protein sequence ID" value="QHT59096.1"/>
    <property type="molecule type" value="Genomic_DNA"/>
</dbReference>
<protein>
    <submittedName>
        <fullName evidence="2">DUF445 domain-containing protein</fullName>
    </submittedName>
</protein>
<gene>
    <name evidence="2" type="ORF">GXP70_03380</name>
</gene>
<dbReference type="GO" id="GO:0005886">
    <property type="term" value="C:plasma membrane"/>
    <property type="evidence" value="ECO:0007669"/>
    <property type="project" value="TreeGrafter"/>
</dbReference>
<reference evidence="2 3" key="1">
    <citation type="submission" date="2020-01" db="EMBL/GenBank/DDBJ databases">
        <title>Paenibacillus sp. nov., isolated from tomato rhizosphere.</title>
        <authorList>
            <person name="Weon H.-Y."/>
            <person name="Lee S.A."/>
        </authorList>
    </citation>
    <scope>NUCLEOTIDE SEQUENCE [LARGE SCALE GENOMIC DNA]</scope>
    <source>
        <strain evidence="2 3">12200R-189</strain>
    </source>
</reference>